<dbReference type="AlphaFoldDB" id="A0A7Z0BIW9"/>
<dbReference type="InterPro" id="IPR044217">
    <property type="entry name" value="CLPT1/2"/>
</dbReference>
<gene>
    <name evidence="3" type="ORF">HNR06_001039</name>
</gene>
<keyword evidence="1" id="KW-0677">Repeat</keyword>
<dbReference type="RefSeq" id="WP_179809349.1">
    <property type="nucleotide sequence ID" value="NZ_JACCHL010000001.1"/>
</dbReference>
<dbReference type="PROSITE" id="PS51903">
    <property type="entry name" value="CLP_R"/>
    <property type="match status" value="1"/>
</dbReference>
<organism evidence="3 4">
    <name type="scientific">Nocardiopsis sinuspersici</name>
    <dbReference type="NCBI Taxonomy" id="501010"/>
    <lineage>
        <taxon>Bacteria</taxon>
        <taxon>Bacillati</taxon>
        <taxon>Actinomycetota</taxon>
        <taxon>Actinomycetes</taxon>
        <taxon>Streptosporangiales</taxon>
        <taxon>Nocardiopsidaceae</taxon>
        <taxon>Nocardiopsis</taxon>
    </lineage>
</organism>
<accession>A0A7Z0BIW9</accession>
<keyword evidence="3" id="KW-0067">ATP-binding</keyword>
<dbReference type="InterPro" id="IPR036628">
    <property type="entry name" value="Clp_N_dom_sf"/>
</dbReference>
<dbReference type="GO" id="GO:0005524">
    <property type="term" value="F:ATP binding"/>
    <property type="evidence" value="ECO:0007669"/>
    <property type="project" value="UniProtKB-KW"/>
</dbReference>
<reference evidence="3 4" key="1">
    <citation type="submission" date="2020-07" db="EMBL/GenBank/DDBJ databases">
        <title>Sequencing the genomes of 1000 actinobacteria strains.</title>
        <authorList>
            <person name="Klenk H.-P."/>
        </authorList>
    </citation>
    <scope>NUCLEOTIDE SEQUENCE [LARGE SCALE GENOMIC DNA]</scope>
    <source>
        <strain evidence="3 4">DSM 45278</strain>
    </source>
</reference>
<evidence type="ECO:0000313" key="3">
    <source>
        <dbReference type="EMBL" id="NYH51450.1"/>
    </source>
</evidence>
<evidence type="ECO:0000256" key="1">
    <source>
        <dbReference type="PROSITE-ProRule" id="PRU01251"/>
    </source>
</evidence>
<name>A0A7Z0BIW9_9ACTN</name>
<evidence type="ECO:0000259" key="2">
    <source>
        <dbReference type="PROSITE" id="PS51903"/>
    </source>
</evidence>
<keyword evidence="3" id="KW-0378">Hydrolase</keyword>
<dbReference type="Pfam" id="PF02861">
    <property type="entry name" value="Clp_N"/>
    <property type="match status" value="2"/>
</dbReference>
<dbReference type="PANTHER" id="PTHR47016">
    <property type="entry name" value="ATP-DEPENDENT CLP PROTEASE ATP-BINDING SUBUNIT CLPT1, CHLOROPLASTIC"/>
    <property type="match status" value="1"/>
</dbReference>
<dbReference type="GO" id="GO:0008233">
    <property type="term" value="F:peptidase activity"/>
    <property type="evidence" value="ECO:0007669"/>
    <property type="project" value="UniProtKB-KW"/>
</dbReference>
<dbReference type="GO" id="GO:0006508">
    <property type="term" value="P:proteolysis"/>
    <property type="evidence" value="ECO:0007669"/>
    <property type="project" value="UniProtKB-KW"/>
</dbReference>
<sequence length="176" mass="19251">MFERFTGQSRRVIVRSQEEAWELGHGHIGTEHLLLGLLQEREGLLARVLGALRGRAETGHRPLGRRESVAARALGDLGLDRGTVLAGVVEAVGRGTRSVPRHVPFTLRTEKALEQSLHEAIWLGHGHIGTEHLLLGLLHGSHNTAVSVLRGLGVSQEEARRQVHHTLDVLATGTRE</sequence>
<dbReference type="InterPro" id="IPR004176">
    <property type="entry name" value="Clp_R_N"/>
</dbReference>
<comment type="caution">
    <text evidence="3">The sequence shown here is derived from an EMBL/GenBank/DDBJ whole genome shotgun (WGS) entry which is preliminary data.</text>
</comment>
<keyword evidence="3" id="KW-0645">Protease</keyword>
<evidence type="ECO:0000313" key="4">
    <source>
        <dbReference type="Proteomes" id="UP000584931"/>
    </source>
</evidence>
<dbReference type="PANTHER" id="PTHR47016:SF5">
    <property type="entry name" value="CLP DOMAIN SUPERFAMILY PROTEIN"/>
    <property type="match status" value="1"/>
</dbReference>
<dbReference type="Gene3D" id="1.10.1780.10">
    <property type="entry name" value="Clp, N-terminal domain"/>
    <property type="match status" value="2"/>
</dbReference>
<protein>
    <submittedName>
        <fullName evidence="3">ATP-dependent Clp protease ATP-binding subunit ClpC</fullName>
    </submittedName>
</protein>
<dbReference type="EMBL" id="JACCHL010000001">
    <property type="protein sequence ID" value="NYH51450.1"/>
    <property type="molecule type" value="Genomic_DNA"/>
</dbReference>
<dbReference type="SUPFAM" id="SSF81923">
    <property type="entry name" value="Double Clp-N motif"/>
    <property type="match status" value="2"/>
</dbReference>
<keyword evidence="3" id="KW-0547">Nucleotide-binding</keyword>
<dbReference type="Proteomes" id="UP000584931">
    <property type="component" value="Unassembled WGS sequence"/>
</dbReference>
<feature type="domain" description="Clp R" evidence="2">
    <location>
        <begin position="2"/>
        <end position="172"/>
    </location>
</feature>
<proteinExistence type="predicted"/>